<dbReference type="EMBL" id="UIGI01000002">
    <property type="protein sequence ID" value="SUY92853.1"/>
    <property type="molecule type" value="Genomic_DNA"/>
</dbReference>
<protein>
    <submittedName>
        <fullName evidence="1">Uncharacterized protein</fullName>
    </submittedName>
</protein>
<name>A0A381KNC2_9ENTR</name>
<evidence type="ECO:0000313" key="2">
    <source>
        <dbReference type="Proteomes" id="UP000255528"/>
    </source>
</evidence>
<sequence length="119" mass="13850">MFIFEERTFLTGEVSDEELNDEDIEYIKGMRGDYPELSHWSNAGVYFAFGSYSQDIYAVGWLYGVKSRDNGFLAYCYVCQLCPDFDFGGTGLYDTDTWELGEQQPWNNEKILRPSWACR</sequence>
<organism evidence="1 2">
    <name type="scientific">Buttiauxella agrestis</name>
    <dbReference type="NCBI Taxonomy" id="82977"/>
    <lineage>
        <taxon>Bacteria</taxon>
        <taxon>Pseudomonadati</taxon>
        <taxon>Pseudomonadota</taxon>
        <taxon>Gammaproteobacteria</taxon>
        <taxon>Enterobacterales</taxon>
        <taxon>Enterobacteriaceae</taxon>
        <taxon>Buttiauxella</taxon>
    </lineage>
</organism>
<proteinExistence type="predicted"/>
<dbReference type="Proteomes" id="UP000255528">
    <property type="component" value="Unassembled WGS sequence"/>
</dbReference>
<accession>A0A381KNC2</accession>
<gene>
    <name evidence="1" type="ORF">NCTC12119_04882</name>
</gene>
<dbReference type="AlphaFoldDB" id="A0A381KNC2"/>
<dbReference type="RefSeq" id="WP_166672008.1">
    <property type="nucleotide sequence ID" value="NZ_UIGI01000002.1"/>
</dbReference>
<reference evidence="1 2" key="1">
    <citation type="submission" date="2018-06" db="EMBL/GenBank/DDBJ databases">
        <authorList>
            <consortium name="Pathogen Informatics"/>
            <person name="Doyle S."/>
        </authorList>
    </citation>
    <scope>NUCLEOTIDE SEQUENCE [LARGE SCALE GENOMIC DNA]</scope>
    <source>
        <strain evidence="1 2">NCTC12119</strain>
    </source>
</reference>
<evidence type="ECO:0000313" key="1">
    <source>
        <dbReference type="EMBL" id="SUY92853.1"/>
    </source>
</evidence>